<gene>
    <name evidence="2" type="ORF">BJY18_003374</name>
</gene>
<dbReference type="AlphaFoldDB" id="A0A840IWJ4"/>
<protein>
    <submittedName>
        <fullName evidence="2">DNA-binding PadR family transcriptional regulator</fullName>
    </submittedName>
</protein>
<dbReference type="InterPro" id="IPR005149">
    <property type="entry name" value="Tscrpt_reg_PadR_N"/>
</dbReference>
<evidence type="ECO:0000259" key="1">
    <source>
        <dbReference type="Pfam" id="PF03551"/>
    </source>
</evidence>
<comment type="caution">
    <text evidence="2">The sequence shown here is derived from an EMBL/GenBank/DDBJ whole genome shotgun (WGS) entry which is preliminary data.</text>
</comment>
<dbReference type="EMBL" id="JACHMG010000001">
    <property type="protein sequence ID" value="MBB4685889.1"/>
    <property type="molecule type" value="Genomic_DNA"/>
</dbReference>
<evidence type="ECO:0000313" key="2">
    <source>
        <dbReference type="EMBL" id="MBB4685889.1"/>
    </source>
</evidence>
<dbReference type="PANTHER" id="PTHR33169">
    <property type="entry name" value="PADR-FAMILY TRANSCRIPTIONAL REGULATOR"/>
    <property type="match status" value="1"/>
</dbReference>
<dbReference type="InterPro" id="IPR036388">
    <property type="entry name" value="WH-like_DNA-bd_sf"/>
</dbReference>
<dbReference type="Proteomes" id="UP000581769">
    <property type="component" value="Unassembled WGS sequence"/>
</dbReference>
<organism evidence="2 3">
    <name type="scientific">Amycolatopsis jiangsuensis</name>
    <dbReference type="NCBI Taxonomy" id="1181879"/>
    <lineage>
        <taxon>Bacteria</taxon>
        <taxon>Bacillati</taxon>
        <taxon>Actinomycetota</taxon>
        <taxon>Actinomycetes</taxon>
        <taxon>Pseudonocardiales</taxon>
        <taxon>Pseudonocardiaceae</taxon>
        <taxon>Amycolatopsis</taxon>
    </lineage>
</organism>
<name>A0A840IWJ4_9PSEU</name>
<accession>A0A840IWJ4</accession>
<sequence length="213" mass="23824">MAARNRGNPLALAALICLYERPMHPYEVATTLRQRNKHESVRLNYGSLYAVFGSLEKRGLISEAEVTREGRLPERTVYELTGAGLAEIHDWMAELVGVPRKEYPDFEAALALLVALPPDQVLALLRERADRLEVGISQSHAAGEVLRKQQVPRLLRVETEFHTALLDAELAFVRRLADELESGSLEGLDWWRTVHGDGPVAPPVPRSSTEERT</sequence>
<dbReference type="SUPFAM" id="SSF46785">
    <property type="entry name" value="Winged helix' DNA-binding domain"/>
    <property type="match status" value="1"/>
</dbReference>
<dbReference type="InterPro" id="IPR036390">
    <property type="entry name" value="WH_DNA-bd_sf"/>
</dbReference>
<reference evidence="2 3" key="1">
    <citation type="submission" date="2020-08" db="EMBL/GenBank/DDBJ databases">
        <title>Sequencing the genomes of 1000 actinobacteria strains.</title>
        <authorList>
            <person name="Klenk H.-P."/>
        </authorList>
    </citation>
    <scope>NUCLEOTIDE SEQUENCE [LARGE SCALE GENOMIC DNA]</scope>
    <source>
        <strain evidence="2 3">DSM 45859</strain>
    </source>
</reference>
<dbReference type="InterPro" id="IPR052509">
    <property type="entry name" value="Metal_resp_DNA-bind_regulator"/>
</dbReference>
<evidence type="ECO:0000313" key="3">
    <source>
        <dbReference type="Proteomes" id="UP000581769"/>
    </source>
</evidence>
<dbReference type="PANTHER" id="PTHR33169:SF27">
    <property type="entry name" value="TRANSCRIPTIONAL REGULATOR PADR FAMILY PROTEIN"/>
    <property type="match status" value="1"/>
</dbReference>
<dbReference type="Pfam" id="PF03551">
    <property type="entry name" value="PadR"/>
    <property type="match status" value="1"/>
</dbReference>
<feature type="domain" description="Transcription regulator PadR N-terminal" evidence="1">
    <location>
        <begin position="16"/>
        <end position="89"/>
    </location>
</feature>
<dbReference type="Gene3D" id="1.10.10.10">
    <property type="entry name" value="Winged helix-like DNA-binding domain superfamily/Winged helix DNA-binding domain"/>
    <property type="match status" value="1"/>
</dbReference>
<dbReference type="GO" id="GO:0003677">
    <property type="term" value="F:DNA binding"/>
    <property type="evidence" value="ECO:0007669"/>
    <property type="project" value="UniProtKB-KW"/>
</dbReference>
<dbReference type="RefSeq" id="WP_184780848.1">
    <property type="nucleotide sequence ID" value="NZ_JACHMG010000001.1"/>
</dbReference>
<proteinExistence type="predicted"/>
<keyword evidence="2" id="KW-0238">DNA-binding</keyword>
<keyword evidence="3" id="KW-1185">Reference proteome</keyword>